<dbReference type="EMBL" id="REGN01006323">
    <property type="protein sequence ID" value="RNA09976.1"/>
    <property type="molecule type" value="Genomic_DNA"/>
</dbReference>
<proteinExistence type="predicted"/>
<protein>
    <submittedName>
        <fullName evidence="1">Uncharacterized protein</fullName>
    </submittedName>
</protein>
<gene>
    <name evidence="1" type="ORF">BpHYR1_048379</name>
</gene>
<dbReference type="Proteomes" id="UP000276133">
    <property type="component" value="Unassembled WGS sequence"/>
</dbReference>
<accession>A0A3M7QEV9</accession>
<reference evidence="1 2" key="1">
    <citation type="journal article" date="2018" name="Sci. Rep.">
        <title>Genomic signatures of local adaptation to the degree of environmental predictability in rotifers.</title>
        <authorList>
            <person name="Franch-Gras L."/>
            <person name="Hahn C."/>
            <person name="Garcia-Roger E.M."/>
            <person name="Carmona M.J."/>
            <person name="Serra M."/>
            <person name="Gomez A."/>
        </authorList>
    </citation>
    <scope>NUCLEOTIDE SEQUENCE [LARGE SCALE GENOMIC DNA]</scope>
    <source>
        <strain evidence="1">HYR1</strain>
    </source>
</reference>
<sequence length="65" mass="7694">MNRIFIKGKIEWKEMLILTAYHKNFIGTLRKPLQLLIKWKWLIVSLLIESSSLSSETDSAKYIQK</sequence>
<evidence type="ECO:0000313" key="1">
    <source>
        <dbReference type="EMBL" id="RNA09976.1"/>
    </source>
</evidence>
<comment type="caution">
    <text evidence="1">The sequence shown here is derived from an EMBL/GenBank/DDBJ whole genome shotgun (WGS) entry which is preliminary data.</text>
</comment>
<dbReference type="AlphaFoldDB" id="A0A3M7QEV9"/>
<keyword evidence="2" id="KW-1185">Reference proteome</keyword>
<organism evidence="1 2">
    <name type="scientific">Brachionus plicatilis</name>
    <name type="common">Marine rotifer</name>
    <name type="synonym">Brachionus muelleri</name>
    <dbReference type="NCBI Taxonomy" id="10195"/>
    <lineage>
        <taxon>Eukaryota</taxon>
        <taxon>Metazoa</taxon>
        <taxon>Spiralia</taxon>
        <taxon>Gnathifera</taxon>
        <taxon>Rotifera</taxon>
        <taxon>Eurotatoria</taxon>
        <taxon>Monogononta</taxon>
        <taxon>Pseudotrocha</taxon>
        <taxon>Ploima</taxon>
        <taxon>Brachionidae</taxon>
        <taxon>Brachionus</taxon>
    </lineage>
</organism>
<evidence type="ECO:0000313" key="2">
    <source>
        <dbReference type="Proteomes" id="UP000276133"/>
    </source>
</evidence>
<name>A0A3M7QEV9_BRAPC</name>